<evidence type="ECO:0000313" key="2">
    <source>
        <dbReference type="Proteomes" id="UP001164278"/>
    </source>
</evidence>
<dbReference type="Proteomes" id="UP001164278">
    <property type="component" value="Segment"/>
</dbReference>
<accession>A0A9X9H2K6</accession>
<dbReference type="EMBL" id="OM897575">
    <property type="protein sequence ID" value="UOL49105.1"/>
    <property type="molecule type" value="Genomic_DNA"/>
</dbReference>
<name>A0A9X9H2K6_9CAUD</name>
<proteinExistence type="predicted"/>
<evidence type="ECO:0000313" key="1">
    <source>
        <dbReference type="EMBL" id="UOL49105.1"/>
    </source>
</evidence>
<protein>
    <submittedName>
        <fullName evidence="1">Uncharacterized protein</fullName>
    </submittedName>
</protein>
<keyword evidence="2" id="KW-1185">Reference proteome</keyword>
<reference evidence="1" key="1">
    <citation type="submission" date="2022-03" db="EMBL/GenBank/DDBJ databases">
        <authorList>
            <person name="Li D."/>
            <person name="Zhou Q."/>
            <person name="Cai R."/>
            <person name="Wang F."/>
            <person name="Qian M."/>
            <person name="Liu W."/>
            <person name="Pan L."/>
            <person name="Lin W."/>
            <person name="Tong Y."/>
            <person name="Cao L."/>
        </authorList>
    </citation>
    <scope>NUCLEOTIDE SEQUENCE</scope>
</reference>
<organism evidence="1 2">
    <name type="scientific">Leptolyngbya phage Lbo240-yong1</name>
    <dbReference type="NCBI Taxonomy" id="2928836"/>
    <lineage>
        <taxon>Viruses</taxon>
        <taxon>Duplodnaviria</taxon>
        <taxon>Heunggongvirae</taxon>
        <taxon>Uroviricota</taxon>
        <taxon>Caudoviricetes</taxon>
        <taxon>Saffermanviridae</taxon>
        <taxon>Wumpquatrovirus</taxon>
        <taxon>Wumpquatrovirus Lbo240yong1</taxon>
    </lineage>
</organism>
<sequence length="79" mass="9134">MFVSSDTQPLDNRLVGWHSRVIDTARGNHMNRVYFTHESIEYAFISPFLYRLDGQRLNKVEFKDASDSLKAAVEDALSR</sequence>